<feature type="domain" description="Metallo-beta-lactamase" evidence="1">
    <location>
        <begin position="9"/>
        <end position="82"/>
    </location>
</feature>
<dbReference type="SUPFAM" id="SSF56281">
    <property type="entry name" value="Metallo-hydrolase/oxidoreductase"/>
    <property type="match status" value="1"/>
</dbReference>
<dbReference type="InterPro" id="IPR036866">
    <property type="entry name" value="RibonucZ/Hydroxyglut_hydro"/>
</dbReference>
<gene>
    <name evidence="2" type="ORF">B1B_16484</name>
</gene>
<dbReference type="GO" id="GO:0005737">
    <property type="term" value="C:cytoplasm"/>
    <property type="evidence" value="ECO:0007669"/>
    <property type="project" value="TreeGrafter"/>
</dbReference>
<dbReference type="InterPro" id="IPR001279">
    <property type="entry name" value="Metallo-B-lactamas"/>
</dbReference>
<organism evidence="2">
    <name type="scientific">mine drainage metagenome</name>
    <dbReference type="NCBI Taxonomy" id="410659"/>
    <lineage>
        <taxon>unclassified sequences</taxon>
        <taxon>metagenomes</taxon>
        <taxon>ecological metagenomes</taxon>
    </lineage>
</organism>
<dbReference type="Pfam" id="PF12706">
    <property type="entry name" value="Lactamase_B_2"/>
    <property type="match status" value="1"/>
</dbReference>
<dbReference type="PANTHER" id="PTHR15032">
    <property type="entry name" value="N-ACYL-PHOSPHATIDYLETHANOLAMINE-HYDROLYZING PHOSPHOLIPASE D"/>
    <property type="match status" value="1"/>
</dbReference>
<dbReference type="Gene3D" id="3.60.15.10">
    <property type="entry name" value="Ribonuclease Z/Hydroxyacylglutathione hydrolase-like"/>
    <property type="match status" value="1"/>
</dbReference>
<dbReference type="AlphaFoldDB" id="T0YTM1"/>
<dbReference type="EMBL" id="AUZY01010970">
    <property type="protein sequence ID" value="EQD36513.1"/>
    <property type="molecule type" value="Genomic_DNA"/>
</dbReference>
<dbReference type="PANTHER" id="PTHR15032:SF4">
    <property type="entry name" value="N-ACYL-PHOSPHATIDYLETHANOLAMINE-HYDROLYZING PHOSPHOLIPASE D"/>
    <property type="match status" value="1"/>
</dbReference>
<reference evidence="2" key="2">
    <citation type="journal article" date="2014" name="ISME J.">
        <title>Microbial stratification in low pH oxic and suboxic macroscopic growths along an acid mine drainage.</title>
        <authorList>
            <person name="Mendez-Garcia C."/>
            <person name="Mesa V."/>
            <person name="Sprenger R.R."/>
            <person name="Richter M."/>
            <person name="Diez M.S."/>
            <person name="Solano J."/>
            <person name="Bargiela R."/>
            <person name="Golyshina O.V."/>
            <person name="Manteca A."/>
            <person name="Ramos J.L."/>
            <person name="Gallego J.R."/>
            <person name="Llorente I."/>
            <person name="Martins Dos Santos V.A."/>
            <person name="Jensen O.N."/>
            <person name="Pelaez A.I."/>
            <person name="Sanchez J."/>
            <person name="Ferrer M."/>
        </authorList>
    </citation>
    <scope>NUCLEOTIDE SEQUENCE</scope>
</reference>
<feature type="non-terminal residue" evidence="2">
    <location>
        <position position="1"/>
    </location>
</feature>
<sequence>YLFTSGYQGYVLSGPATIYFAGDTGFDAGIFREIRNRFRIDLAVLPIAGSVFPGYRRNHMNAEDALRAFRALGARRMLPVHYGTYPASFEPSGTARQRILEASRSEGAATELELVSEGASIHVG</sequence>
<name>T0YTM1_9ZZZZ</name>
<proteinExistence type="predicted"/>
<comment type="caution">
    <text evidence="2">The sequence shown here is derived from an EMBL/GenBank/DDBJ whole genome shotgun (WGS) entry which is preliminary data.</text>
</comment>
<protein>
    <recommendedName>
        <fullName evidence="1">Metallo-beta-lactamase domain-containing protein</fullName>
    </recommendedName>
</protein>
<evidence type="ECO:0000259" key="1">
    <source>
        <dbReference type="Pfam" id="PF12706"/>
    </source>
</evidence>
<accession>T0YTM1</accession>
<reference evidence="2" key="1">
    <citation type="submission" date="2013-08" db="EMBL/GenBank/DDBJ databases">
        <authorList>
            <person name="Mendez C."/>
            <person name="Richter M."/>
            <person name="Ferrer M."/>
            <person name="Sanchez J."/>
        </authorList>
    </citation>
    <scope>NUCLEOTIDE SEQUENCE</scope>
</reference>
<evidence type="ECO:0000313" key="2">
    <source>
        <dbReference type="EMBL" id="EQD36513.1"/>
    </source>
</evidence>